<reference evidence="1" key="1">
    <citation type="journal article" date="2014" name="Front. Microbiol.">
        <title>High frequency of phylogenetically diverse reductive dehalogenase-homologous genes in deep subseafloor sedimentary metagenomes.</title>
        <authorList>
            <person name="Kawai M."/>
            <person name="Futagami T."/>
            <person name="Toyoda A."/>
            <person name="Takaki Y."/>
            <person name="Nishi S."/>
            <person name="Hori S."/>
            <person name="Arai W."/>
            <person name="Tsubouchi T."/>
            <person name="Morono Y."/>
            <person name="Uchiyama I."/>
            <person name="Ito T."/>
            <person name="Fujiyama A."/>
            <person name="Inagaki F."/>
            <person name="Takami H."/>
        </authorList>
    </citation>
    <scope>NUCLEOTIDE SEQUENCE</scope>
    <source>
        <strain evidence="1">Expedition CK06-06</strain>
    </source>
</reference>
<dbReference type="EMBL" id="BART01000752">
    <property type="protein sequence ID" value="GAG74573.1"/>
    <property type="molecule type" value="Genomic_DNA"/>
</dbReference>
<sequence>MKLIREKSIREKTDEPTNKMLDLWHELCKEKLGKTLEVLLGNRREHRQLKEFRGELNTAHPGRIDGKDILVIWLDQLKNVDFLIITHELGHLILRLQGFNTYTYLKERQSNIEILLNSMALHPPLYNLQRSFGHEPQRMIDNRVNSNIKIFSESKESSDERERIKNALLLTDDIFNCSNSIETKLKDILKVNHSNTFKLITKILELIPYYDLLKPHKNIRFIKKVISAINFDYGWWERRDGINAFKKLLKK</sequence>
<name>X1AQK6_9ZZZZ</name>
<dbReference type="AlphaFoldDB" id="X1AQK6"/>
<evidence type="ECO:0000313" key="1">
    <source>
        <dbReference type="EMBL" id="GAG74573.1"/>
    </source>
</evidence>
<proteinExistence type="predicted"/>
<organism evidence="1">
    <name type="scientific">marine sediment metagenome</name>
    <dbReference type="NCBI Taxonomy" id="412755"/>
    <lineage>
        <taxon>unclassified sequences</taxon>
        <taxon>metagenomes</taxon>
        <taxon>ecological metagenomes</taxon>
    </lineage>
</organism>
<accession>X1AQK6</accession>
<protein>
    <submittedName>
        <fullName evidence="1">Uncharacterized protein</fullName>
    </submittedName>
</protein>
<comment type="caution">
    <text evidence="1">The sequence shown here is derived from an EMBL/GenBank/DDBJ whole genome shotgun (WGS) entry which is preliminary data.</text>
</comment>
<gene>
    <name evidence="1" type="ORF">S01H4_03167</name>
</gene>